<accession>A0A1G7H5S3</accession>
<organism evidence="1 2">
    <name type="scientific">Chitinophaga filiformis</name>
    <name type="common">Myxococcus filiformis</name>
    <name type="synonym">Flexibacter filiformis</name>
    <dbReference type="NCBI Taxonomy" id="104663"/>
    <lineage>
        <taxon>Bacteria</taxon>
        <taxon>Pseudomonadati</taxon>
        <taxon>Bacteroidota</taxon>
        <taxon>Chitinophagia</taxon>
        <taxon>Chitinophagales</taxon>
        <taxon>Chitinophagaceae</taxon>
        <taxon>Chitinophaga</taxon>
    </lineage>
</organism>
<dbReference type="AlphaFoldDB" id="A0A1G7H5S3"/>
<dbReference type="Proteomes" id="UP000199045">
    <property type="component" value="Unassembled WGS sequence"/>
</dbReference>
<proteinExistence type="predicted"/>
<name>A0A1G7H5S3_CHIFI</name>
<reference evidence="1 2" key="1">
    <citation type="submission" date="2016-10" db="EMBL/GenBank/DDBJ databases">
        <authorList>
            <person name="de Groot N.N."/>
        </authorList>
    </citation>
    <scope>NUCLEOTIDE SEQUENCE [LARGE SCALE GENOMIC DNA]</scope>
    <source>
        <strain evidence="1 2">DSM 527</strain>
    </source>
</reference>
<evidence type="ECO:0000313" key="2">
    <source>
        <dbReference type="Proteomes" id="UP000199045"/>
    </source>
</evidence>
<gene>
    <name evidence="1" type="ORF">SAMN04488121_101318</name>
</gene>
<sequence>MRKRMIVRITDMLLRALLLIIVGAYIYLKPIAAADTAASEMPAVLKNLERNEFPLQQDSISTAGMLLLGKIKAGAVGLVHQSSSPKIFYVRKMRQPAIYNY</sequence>
<dbReference type="RefSeq" id="WP_143011325.1">
    <property type="nucleotide sequence ID" value="NZ_FNBN01000001.1"/>
</dbReference>
<dbReference type="OrthoDB" id="675925at2"/>
<protein>
    <submittedName>
        <fullName evidence="1">Uncharacterized protein</fullName>
    </submittedName>
</protein>
<evidence type="ECO:0000313" key="1">
    <source>
        <dbReference type="EMBL" id="SDE95756.1"/>
    </source>
</evidence>
<dbReference type="EMBL" id="FNBN01000001">
    <property type="protein sequence ID" value="SDE95756.1"/>
    <property type="molecule type" value="Genomic_DNA"/>
</dbReference>